<proteinExistence type="predicted"/>
<comment type="caution">
    <text evidence="1">The sequence shown here is derived from an EMBL/GenBank/DDBJ whole genome shotgun (WGS) entry which is preliminary data.</text>
</comment>
<dbReference type="EMBL" id="LAZR01003190">
    <property type="protein sequence ID" value="KKN20979.1"/>
    <property type="molecule type" value="Genomic_DNA"/>
</dbReference>
<name>A0A0F9NSR8_9ZZZZ</name>
<gene>
    <name evidence="1" type="ORF">LCGC14_0930040</name>
</gene>
<reference evidence="1" key="1">
    <citation type="journal article" date="2015" name="Nature">
        <title>Complex archaea that bridge the gap between prokaryotes and eukaryotes.</title>
        <authorList>
            <person name="Spang A."/>
            <person name="Saw J.H."/>
            <person name="Jorgensen S.L."/>
            <person name="Zaremba-Niedzwiedzka K."/>
            <person name="Martijn J."/>
            <person name="Lind A.E."/>
            <person name="van Eijk R."/>
            <person name="Schleper C."/>
            <person name="Guy L."/>
            <person name="Ettema T.J."/>
        </authorList>
    </citation>
    <scope>NUCLEOTIDE SEQUENCE</scope>
</reference>
<organism evidence="1">
    <name type="scientific">marine sediment metagenome</name>
    <dbReference type="NCBI Taxonomy" id="412755"/>
    <lineage>
        <taxon>unclassified sequences</taxon>
        <taxon>metagenomes</taxon>
        <taxon>ecological metagenomes</taxon>
    </lineage>
</organism>
<dbReference type="AlphaFoldDB" id="A0A0F9NSR8"/>
<sequence length="66" mass="6999">MVAINLESRERAAVTIKFGTTEVACPAGRSLTIETAPGGEELLNEVCPAGKGWVVRVSVEIIETDL</sequence>
<protein>
    <submittedName>
        <fullName evidence="1">Uncharacterized protein</fullName>
    </submittedName>
</protein>
<evidence type="ECO:0000313" key="1">
    <source>
        <dbReference type="EMBL" id="KKN20979.1"/>
    </source>
</evidence>
<accession>A0A0F9NSR8</accession>